<dbReference type="Proteomes" id="UP001374803">
    <property type="component" value="Chromosome"/>
</dbReference>
<evidence type="ECO:0000313" key="3">
    <source>
        <dbReference type="Proteomes" id="UP001374803"/>
    </source>
</evidence>
<sequence length="49" mass="4980">MSGDRLVTPKLSSKPLRDSVLDVTLTDLSASVTGSGTGAGMEGPTMSVR</sequence>
<feature type="region of interest" description="Disordered" evidence="1">
    <location>
        <begin position="29"/>
        <end position="49"/>
    </location>
</feature>
<protein>
    <submittedName>
        <fullName evidence="2">Uncharacterized protein</fullName>
    </submittedName>
</protein>
<gene>
    <name evidence="2" type="ORF">LVJ94_24775</name>
</gene>
<reference evidence="2" key="1">
    <citation type="submission" date="2021-12" db="EMBL/GenBank/DDBJ databases">
        <title>Discovery of the Pendulisporaceae a myxobacterial family with distinct sporulation behavior and unique specialized metabolism.</title>
        <authorList>
            <person name="Garcia R."/>
            <person name="Popoff A."/>
            <person name="Bader C.D."/>
            <person name="Loehr J."/>
            <person name="Walesch S."/>
            <person name="Walt C."/>
            <person name="Boldt J."/>
            <person name="Bunk B."/>
            <person name="Haeckl F.J.F.P.J."/>
            <person name="Gunesch A.P."/>
            <person name="Birkelbach J."/>
            <person name="Nuebel U."/>
            <person name="Pietschmann T."/>
            <person name="Bach T."/>
            <person name="Mueller R."/>
        </authorList>
    </citation>
    <scope>NUCLEOTIDE SEQUENCE</scope>
    <source>
        <strain evidence="2">MSr11367</strain>
    </source>
</reference>
<evidence type="ECO:0000256" key="1">
    <source>
        <dbReference type="SAM" id="MobiDB-lite"/>
    </source>
</evidence>
<dbReference type="RefSeq" id="WP_394840104.1">
    <property type="nucleotide sequence ID" value="NZ_CP089929.1"/>
</dbReference>
<keyword evidence="3" id="KW-1185">Reference proteome</keyword>
<evidence type="ECO:0000313" key="2">
    <source>
        <dbReference type="EMBL" id="WXB10429.1"/>
    </source>
</evidence>
<accession>A0ABZ2LHK2</accession>
<proteinExistence type="predicted"/>
<name>A0ABZ2LHK2_9BACT</name>
<organism evidence="2 3">
    <name type="scientific">Pendulispora rubella</name>
    <dbReference type="NCBI Taxonomy" id="2741070"/>
    <lineage>
        <taxon>Bacteria</taxon>
        <taxon>Pseudomonadati</taxon>
        <taxon>Myxococcota</taxon>
        <taxon>Myxococcia</taxon>
        <taxon>Myxococcales</taxon>
        <taxon>Sorangiineae</taxon>
        <taxon>Pendulisporaceae</taxon>
        <taxon>Pendulispora</taxon>
    </lineage>
</organism>
<dbReference type="EMBL" id="CP089983">
    <property type="protein sequence ID" value="WXB10429.1"/>
    <property type="molecule type" value="Genomic_DNA"/>
</dbReference>